<feature type="signal peptide" evidence="1">
    <location>
        <begin position="1"/>
        <end position="26"/>
    </location>
</feature>
<dbReference type="STRING" id="905079.L1K2X2"/>
<proteinExistence type="predicted"/>
<dbReference type="EMBL" id="JH992966">
    <property type="protein sequence ID" value="EKX54932.1"/>
    <property type="molecule type" value="Genomic_DNA"/>
</dbReference>
<feature type="chain" id="PRO_5008772132" evidence="1">
    <location>
        <begin position="27"/>
        <end position="824"/>
    </location>
</feature>
<dbReference type="HOGENOM" id="CLU_343706_0_0_1"/>
<dbReference type="GeneID" id="17311466"/>
<dbReference type="GO" id="GO:0000963">
    <property type="term" value="P:mitochondrial RNA processing"/>
    <property type="evidence" value="ECO:0007669"/>
    <property type="project" value="TreeGrafter"/>
</dbReference>
<reference evidence="3" key="3">
    <citation type="submission" date="2015-06" db="UniProtKB">
        <authorList>
            <consortium name="EnsemblProtists"/>
        </authorList>
    </citation>
    <scope>IDENTIFICATION</scope>
</reference>
<dbReference type="Proteomes" id="UP000011087">
    <property type="component" value="Unassembled WGS sequence"/>
</dbReference>
<dbReference type="GO" id="GO:0035770">
    <property type="term" value="C:ribonucleoprotein granule"/>
    <property type="evidence" value="ECO:0007669"/>
    <property type="project" value="TreeGrafter"/>
</dbReference>
<dbReference type="GO" id="GO:0009507">
    <property type="term" value="C:chloroplast"/>
    <property type="evidence" value="ECO:0007669"/>
    <property type="project" value="GOC"/>
</dbReference>
<reference evidence="2 4" key="1">
    <citation type="journal article" date="2012" name="Nature">
        <title>Algal genomes reveal evolutionary mosaicism and the fate of nucleomorphs.</title>
        <authorList>
            <consortium name="DOE Joint Genome Institute"/>
            <person name="Curtis B.A."/>
            <person name="Tanifuji G."/>
            <person name="Burki F."/>
            <person name="Gruber A."/>
            <person name="Irimia M."/>
            <person name="Maruyama S."/>
            <person name="Arias M.C."/>
            <person name="Ball S.G."/>
            <person name="Gile G.H."/>
            <person name="Hirakawa Y."/>
            <person name="Hopkins J.F."/>
            <person name="Kuo A."/>
            <person name="Rensing S.A."/>
            <person name="Schmutz J."/>
            <person name="Symeonidi A."/>
            <person name="Elias M."/>
            <person name="Eveleigh R.J."/>
            <person name="Herman E.K."/>
            <person name="Klute M.J."/>
            <person name="Nakayama T."/>
            <person name="Obornik M."/>
            <person name="Reyes-Prieto A."/>
            <person name="Armbrust E.V."/>
            <person name="Aves S.J."/>
            <person name="Beiko R.G."/>
            <person name="Coutinho P."/>
            <person name="Dacks J.B."/>
            <person name="Durnford D.G."/>
            <person name="Fast N.M."/>
            <person name="Green B.R."/>
            <person name="Grisdale C.J."/>
            <person name="Hempel F."/>
            <person name="Henrissat B."/>
            <person name="Hoppner M.P."/>
            <person name="Ishida K."/>
            <person name="Kim E."/>
            <person name="Koreny L."/>
            <person name="Kroth P.G."/>
            <person name="Liu Y."/>
            <person name="Malik S.B."/>
            <person name="Maier U.G."/>
            <person name="McRose D."/>
            <person name="Mock T."/>
            <person name="Neilson J.A."/>
            <person name="Onodera N.T."/>
            <person name="Poole A.M."/>
            <person name="Pritham E.J."/>
            <person name="Richards T.A."/>
            <person name="Rocap G."/>
            <person name="Roy S.W."/>
            <person name="Sarai C."/>
            <person name="Schaack S."/>
            <person name="Shirato S."/>
            <person name="Slamovits C.H."/>
            <person name="Spencer D.F."/>
            <person name="Suzuki S."/>
            <person name="Worden A.Z."/>
            <person name="Zauner S."/>
            <person name="Barry K."/>
            <person name="Bell C."/>
            <person name="Bharti A.K."/>
            <person name="Crow J.A."/>
            <person name="Grimwood J."/>
            <person name="Kramer R."/>
            <person name="Lindquist E."/>
            <person name="Lucas S."/>
            <person name="Salamov A."/>
            <person name="McFadden G.I."/>
            <person name="Lane C.E."/>
            <person name="Keeling P.J."/>
            <person name="Gray M.W."/>
            <person name="Grigoriev I.V."/>
            <person name="Archibald J.M."/>
        </authorList>
    </citation>
    <scope>NUCLEOTIDE SEQUENCE</scope>
    <source>
        <strain evidence="2 4">CCMP2712</strain>
    </source>
</reference>
<dbReference type="GO" id="GO:0003723">
    <property type="term" value="F:RNA binding"/>
    <property type="evidence" value="ECO:0007669"/>
    <property type="project" value="TreeGrafter"/>
</dbReference>
<accession>L1K2X2</accession>
<dbReference type="KEGG" id="gtt:GUITHDRAFT_99583"/>
<name>L1K2X2_GUITC</name>
<dbReference type="InterPro" id="IPR050870">
    <property type="entry name" value="FAST_kinase"/>
</dbReference>
<keyword evidence="4" id="KW-1185">Reference proteome</keyword>
<dbReference type="PaxDb" id="55529-EKX54932"/>
<evidence type="ECO:0000256" key="1">
    <source>
        <dbReference type="SAM" id="SignalP"/>
    </source>
</evidence>
<evidence type="ECO:0000313" key="3">
    <source>
        <dbReference type="EnsemblProtists" id="EKX54932"/>
    </source>
</evidence>
<dbReference type="AlphaFoldDB" id="L1K2X2"/>
<dbReference type="GO" id="GO:1901259">
    <property type="term" value="P:chloroplast rRNA processing"/>
    <property type="evidence" value="ECO:0007669"/>
    <property type="project" value="TreeGrafter"/>
</dbReference>
<dbReference type="GO" id="GO:0005759">
    <property type="term" value="C:mitochondrial matrix"/>
    <property type="evidence" value="ECO:0007669"/>
    <property type="project" value="TreeGrafter"/>
</dbReference>
<protein>
    <submittedName>
        <fullName evidence="2 3">Uncharacterized protein</fullName>
    </submittedName>
</protein>
<gene>
    <name evidence="2" type="ORF">GUITHDRAFT_99583</name>
</gene>
<reference evidence="4" key="2">
    <citation type="submission" date="2012-11" db="EMBL/GenBank/DDBJ databases">
        <authorList>
            <person name="Kuo A."/>
            <person name="Curtis B.A."/>
            <person name="Tanifuji G."/>
            <person name="Burki F."/>
            <person name="Gruber A."/>
            <person name="Irimia M."/>
            <person name="Maruyama S."/>
            <person name="Arias M.C."/>
            <person name="Ball S.G."/>
            <person name="Gile G.H."/>
            <person name="Hirakawa Y."/>
            <person name="Hopkins J.F."/>
            <person name="Rensing S.A."/>
            <person name="Schmutz J."/>
            <person name="Symeonidi A."/>
            <person name="Elias M."/>
            <person name="Eveleigh R.J."/>
            <person name="Herman E.K."/>
            <person name="Klute M.J."/>
            <person name="Nakayama T."/>
            <person name="Obornik M."/>
            <person name="Reyes-Prieto A."/>
            <person name="Armbrust E.V."/>
            <person name="Aves S.J."/>
            <person name="Beiko R.G."/>
            <person name="Coutinho P."/>
            <person name="Dacks J.B."/>
            <person name="Durnford D.G."/>
            <person name="Fast N.M."/>
            <person name="Green B.R."/>
            <person name="Grisdale C."/>
            <person name="Hempe F."/>
            <person name="Henrissat B."/>
            <person name="Hoppner M.P."/>
            <person name="Ishida K.-I."/>
            <person name="Kim E."/>
            <person name="Koreny L."/>
            <person name="Kroth P.G."/>
            <person name="Liu Y."/>
            <person name="Malik S.-B."/>
            <person name="Maier U.G."/>
            <person name="McRose D."/>
            <person name="Mock T."/>
            <person name="Neilson J.A."/>
            <person name="Onodera N.T."/>
            <person name="Poole A.M."/>
            <person name="Pritham E.J."/>
            <person name="Richards T.A."/>
            <person name="Rocap G."/>
            <person name="Roy S.W."/>
            <person name="Sarai C."/>
            <person name="Schaack S."/>
            <person name="Shirato S."/>
            <person name="Slamovits C.H."/>
            <person name="Spencer D.F."/>
            <person name="Suzuki S."/>
            <person name="Worden A.Z."/>
            <person name="Zauner S."/>
            <person name="Barry K."/>
            <person name="Bell C."/>
            <person name="Bharti A.K."/>
            <person name="Crow J.A."/>
            <person name="Grimwood J."/>
            <person name="Kramer R."/>
            <person name="Lindquist E."/>
            <person name="Lucas S."/>
            <person name="Salamov A."/>
            <person name="McFadden G.I."/>
            <person name="Lane C.E."/>
            <person name="Keeling P.J."/>
            <person name="Gray M.W."/>
            <person name="Grigoriev I.V."/>
            <person name="Archibald J.M."/>
        </authorList>
    </citation>
    <scope>NUCLEOTIDE SEQUENCE</scope>
    <source>
        <strain evidence="4">CCMP2712</strain>
    </source>
</reference>
<organism evidence="2">
    <name type="scientific">Guillardia theta (strain CCMP2712)</name>
    <name type="common">Cryptophyte</name>
    <dbReference type="NCBI Taxonomy" id="905079"/>
    <lineage>
        <taxon>Eukaryota</taxon>
        <taxon>Cryptophyceae</taxon>
        <taxon>Pyrenomonadales</taxon>
        <taxon>Geminigeraceae</taxon>
        <taxon>Guillardia</taxon>
    </lineage>
</organism>
<dbReference type="PANTHER" id="PTHR21228:SF40">
    <property type="entry name" value="LD45607P"/>
    <property type="match status" value="1"/>
</dbReference>
<evidence type="ECO:0000313" key="2">
    <source>
        <dbReference type="EMBL" id="EKX54932.1"/>
    </source>
</evidence>
<sequence length="824" mass="92035">MLADRWKGLRLLCFILLWQVMPGALTSVGNNGMDGGERVMFVSKITKLVRRGPRMFAVLDEDKYLPLSHPQECPRPPGLQFEEGQWLKIEARRNMDASKNPWTCTRVISAVSPPSMTPQYIDRPWQGMNNPTGMLPPHAEPAQNAYQHGKNVFQQDVGGADVGWNEGQPLGMMQQRPHGYPAPGSVPQYVAQDNYAPRADMPSFVPSPGKRPASSLNPGFHSGARMPMGLRGSMQYGEGSLQPVKMHRGKSWDSGGYRQPTEEMLAEDIKTCRKYMDLIRCLDSYFASSPISDLSSGMASQIIYKISCLLVADHNTIDKNIHHHNTQSLMSALLERLRSDTLSLSCGSICSVTWAMGKIWLTKLKKGAYELQESIKKAMEVLATEMVARDLNTLTSQQLSMAIFGIAKSGLTSPRFASVFEKCEKVICEGGVSNYSNQNLANMVWAFAFYGYQSNAVMTHIDDELSRRNISALKPAELSMTLWACARYHHPSKWLYTRFSSEMRQRGFSNCSTQELANLCWALTESSDEYGDLVYDVAQEVSSRPVNPRNSKDMRNILCCIAKSRVPDCGLASEVARELEASGSTTSVRAWILTFWAFSHIAFIPSSDLQQSFETKVQGDAISNSTTFLCKALLSFVKLPLNQPRLTDRLLDLINSTMPNQTGISASNQPLSSARNLPTVEDLAELLWCCAYLRRLEMAPQVLQNLLQLMSAQKMQGTSSRHLLMLVWSTGVMQEEGFELDAMGENISLSLNEHRLLLGERILSLSSRDSLLRLLAVLLPCTEQSKSVMLQEHPAMSRLWTSLSESWAEDEDKLKRLQSLLGYA</sequence>
<evidence type="ECO:0000313" key="4">
    <source>
        <dbReference type="Proteomes" id="UP000011087"/>
    </source>
</evidence>
<dbReference type="GO" id="GO:0044528">
    <property type="term" value="P:regulation of mitochondrial mRNA stability"/>
    <property type="evidence" value="ECO:0007669"/>
    <property type="project" value="TreeGrafter"/>
</dbReference>
<keyword evidence="1" id="KW-0732">Signal</keyword>
<dbReference type="RefSeq" id="XP_005841912.1">
    <property type="nucleotide sequence ID" value="XM_005841855.1"/>
</dbReference>
<dbReference type="EnsemblProtists" id="EKX54932">
    <property type="protein sequence ID" value="EKX54932"/>
    <property type="gene ID" value="GUITHDRAFT_99583"/>
</dbReference>
<dbReference type="PANTHER" id="PTHR21228">
    <property type="entry name" value="FAST LEU-RICH DOMAIN-CONTAINING"/>
    <property type="match status" value="1"/>
</dbReference>